<keyword evidence="2" id="KW-0732">Signal</keyword>
<accession>A0A1I0L016</accession>
<proteinExistence type="predicted"/>
<evidence type="ECO:0000256" key="1">
    <source>
        <dbReference type="SAM" id="MobiDB-lite"/>
    </source>
</evidence>
<evidence type="ECO:0008006" key="5">
    <source>
        <dbReference type="Google" id="ProtNLM"/>
    </source>
</evidence>
<keyword evidence="4" id="KW-1185">Reference proteome</keyword>
<evidence type="ECO:0000256" key="2">
    <source>
        <dbReference type="SAM" id="SignalP"/>
    </source>
</evidence>
<feature type="signal peptide" evidence="2">
    <location>
        <begin position="1"/>
        <end position="18"/>
    </location>
</feature>
<evidence type="ECO:0000313" key="3">
    <source>
        <dbReference type="EMBL" id="SEU31539.1"/>
    </source>
</evidence>
<dbReference type="AlphaFoldDB" id="A0A1I0L016"/>
<sequence length="116" mass="12514">MKTRLGITCLLMMGGVLAMGCGNYGPQQMEEASFASTAEGEEPSASIPPEEPAQQSEEPSPDEVEGLMACCHVKCADGKWYGPFPSVKFDNCKAYGKYYCPAHKHGNYASHGWKGC</sequence>
<protein>
    <recommendedName>
        <fullName evidence="5">Lipoprotein</fullName>
    </recommendedName>
</protein>
<name>A0A1I0L016_9BACT</name>
<organism evidence="3 4">
    <name type="scientific">Stigmatella erecta</name>
    <dbReference type="NCBI Taxonomy" id="83460"/>
    <lineage>
        <taxon>Bacteria</taxon>
        <taxon>Pseudomonadati</taxon>
        <taxon>Myxococcota</taxon>
        <taxon>Myxococcia</taxon>
        <taxon>Myxococcales</taxon>
        <taxon>Cystobacterineae</taxon>
        <taxon>Archangiaceae</taxon>
        <taxon>Stigmatella</taxon>
    </lineage>
</organism>
<feature type="region of interest" description="Disordered" evidence="1">
    <location>
        <begin position="32"/>
        <end position="63"/>
    </location>
</feature>
<gene>
    <name evidence="3" type="ORF">SAMN05443639_11654</name>
</gene>
<dbReference type="EMBL" id="FOIJ01000016">
    <property type="protein sequence ID" value="SEU31539.1"/>
    <property type="molecule type" value="Genomic_DNA"/>
</dbReference>
<feature type="compositionally biased region" description="Low complexity" evidence="1">
    <location>
        <begin position="43"/>
        <end position="58"/>
    </location>
</feature>
<dbReference type="Proteomes" id="UP000199181">
    <property type="component" value="Unassembled WGS sequence"/>
</dbReference>
<feature type="chain" id="PRO_5011755497" description="Lipoprotein" evidence="2">
    <location>
        <begin position="19"/>
        <end position="116"/>
    </location>
</feature>
<evidence type="ECO:0000313" key="4">
    <source>
        <dbReference type="Proteomes" id="UP000199181"/>
    </source>
</evidence>
<reference evidence="4" key="1">
    <citation type="submission" date="2016-10" db="EMBL/GenBank/DDBJ databases">
        <authorList>
            <person name="Varghese N."/>
            <person name="Submissions S."/>
        </authorList>
    </citation>
    <scope>NUCLEOTIDE SEQUENCE [LARGE SCALE GENOMIC DNA]</scope>
    <source>
        <strain evidence="4">DSM 16858</strain>
    </source>
</reference>
<dbReference type="PROSITE" id="PS51257">
    <property type="entry name" value="PROKAR_LIPOPROTEIN"/>
    <property type="match status" value="1"/>
</dbReference>